<dbReference type="PROSITE" id="PS51257">
    <property type="entry name" value="PROKAR_LIPOPROTEIN"/>
    <property type="match status" value="1"/>
</dbReference>
<accession>A6GK01</accession>
<sequence length="386" mass="40576">MLTHGPRSLAALACSSALLLGACGGDDGGDAPGADEQSEDAGETEPEPETGADTSSGESTETPPSCGGTFEVSGPVGAPGYIYVDDRFTGVEAPGALTLALGSEHTIAVAERAIPGVDGHYFERTLVIEDSLCELTLDPGERVGPKTWRALWVGVGQAQAPVDGQTCTSQASGAELDAAFADFEWSLDEHFARYTHGTLDWEVVRQDLAGPVALSGAEDFFELRPGDLGEVWAAVEPGDYDVIVAAWKSRGSGCTIPGNYFGLGWSPQGETKQSGFVTIKFDTDDIASTIAWHHENDPGVWIHEWLHTIGEAFYPNLGAPMPSPGGDGLIVHGAGNYGYNPPWMVWYEHFVSGRVDEGGGEYSGINPTSFAACTVRDFAVGACSGL</sequence>
<dbReference type="EMBL" id="ABCS01000174">
    <property type="protein sequence ID" value="EDM73802.1"/>
    <property type="molecule type" value="Genomic_DNA"/>
</dbReference>
<feature type="compositionally biased region" description="Low complexity" evidence="1">
    <location>
        <begin position="54"/>
        <end position="65"/>
    </location>
</feature>
<gene>
    <name evidence="2" type="ORF">PPSIR1_12383</name>
</gene>
<dbReference type="STRING" id="391625.PPSIR1_12383"/>
<comment type="caution">
    <text evidence="2">The sequence shown here is derived from an EMBL/GenBank/DDBJ whole genome shotgun (WGS) entry which is preliminary data.</text>
</comment>
<name>A6GK01_9BACT</name>
<evidence type="ECO:0000256" key="1">
    <source>
        <dbReference type="SAM" id="MobiDB-lite"/>
    </source>
</evidence>
<organism evidence="2 3">
    <name type="scientific">Plesiocystis pacifica SIR-1</name>
    <dbReference type="NCBI Taxonomy" id="391625"/>
    <lineage>
        <taxon>Bacteria</taxon>
        <taxon>Pseudomonadati</taxon>
        <taxon>Myxococcota</taxon>
        <taxon>Polyangia</taxon>
        <taxon>Nannocystales</taxon>
        <taxon>Nannocystaceae</taxon>
        <taxon>Plesiocystis</taxon>
    </lineage>
</organism>
<dbReference type="AlphaFoldDB" id="A6GK01"/>
<feature type="region of interest" description="Disordered" evidence="1">
    <location>
        <begin position="25"/>
        <end position="71"/>
    </location>
</feature>
<feature type="compositionally biased region" description="Acidic residues" evidence="1">
    <location>
        <begin position="36"/>
        <end position="50"/>
    </location>
</feature>
<reference evidence="2 3" key="1">
    <citation type="submission" date="2007-06" db="EMBL/GenBank/DDBJ databases">
        <authorList>
            <person name="Shimkets L."/>
            <person name="Ferriera S."/>
            <person name="Johnson J."/>
            <person name="Kravitz S."/>
            <person name="Beeson K."/>
            <person name="Sutton G."/>
            <person name="Rogers Y.-H."/>
            <person name="Friedman R."/>
            <person name="Frazier M."/>
            <person name="Venter J.C."/>
        </authorList>
    </citation>
    <scope>NUCLEOTIDE SEQUENCE [LARGE SCALE GENOMIC DNA]</scope>
    <source>
        <strain evidence="2 3">SIR-1</strain>
    </source>
</reference>
<proteinExistence type="predicted"/>
<evidence type="ECO:0000313" key="2">
    <source>
        <dbReference type="EMBL" id="EDM73802.1"/>
    </source>
</evidence>
<dbReference type="Proteomes" id="UP000005801">
    <property type="component" value="Unassembled WGS sequence"/>
</dbReference>
<protein>
    <submittedName>
        <fullName evidence="2">Uncharacterized protein</fullName>
    </submittedName>
</protein>
<keyword evidence="3" id="KW-1185">Reference proteome</keyword>
<evidence type="ECO:0000313" key="3">
    <source>
        <dbReference type="Proteomes" id="UP000005801"/>
    </source>
</evidence>
<dbReference type="eggNOG" id="ENOG5033S72">
    <property type="taxonomic scope" value="Bacteria"/>
</dbReference>